<dbReference type="Proteomes" id="UP000296469">
    <property type="component" value="Chromosome"/>
</dbReference>
<dbReference type="EMBL" id="CP039291">
    <property type="protein sequence ID" value="QCB93051.1"/>
    <property type="molecule type" value="Genomic_DNA"/>
</dbReference>
<dbReference type="OrthoDB" id="10021170at2"/>
<evidence type="ECO:0000256" key="1">
    <source>
        <dbReference type="SAM" id="MobiDB-lite"/>
    </source>
</evidence>
<name>A0A4P7SH90_9CELL</name>
<dbReference type="AlphaFoldDB" id="A0A4P7SH90"/>
<organism evidence="3 4">
    <name type="scientific">Cellulomonas shaoxiangyii</name>
    <dbReference type="NCBI Taxonomy" id="2566013"/>
    <lineage>
        <taxon>Bacteria</taxon>
        <taxon>Bacillati</taxon>
        <taxon>Actinomycetota</taxon>
        <taxon>Actinomycetes</taxon>
        <taxon>Micrococcales</taxon>
        <taxon>Cellulomonadaceae</taxon>
        <taxon>Cellulomonas</taxon>
    </lineage>
</organism>
<feature type="transmembrane region" description="Helical" evidence="2">
    <location>
        <begin position="528"/>
        <end position="549"/>
    </location>
</feature>
<sequence length="558" mass="60634">MTREFRHALFPSTHMADLRSRIDAPGGHVLPSPSVHGTPHRAPFDVTAVELDGVLTTLVLPLLLEVPSDPPSTRRAATSVHDEIFARGQRPARRRVRPRWISRVSAPLPWNDRAGAPWNDLEGEDDLGLGLPYEVAHRVFSLGGAAVRFGASDLTLGECSTQAQVEARTWLVAPAVAVTLWWTRDALTLTIERLGKCTPEEQRALLTSPEVARDVANAVPLLLAGTGLPRNASLADLLGESPLRVRSGMWGRRFRRSLWRAPVEQLCIRGIETIRGTSLSEAFLAITAPDASSTAAALWSEPPPERSGRFADHQIDQESGAPRGWTRWNVTSGVGTSDDPSSSMRDDRRAALVNLESLSVNHCYKGELAGGGWIAAAIPVIAHRAAAARDHRNLVLAFRARRPVDEKVDAVEAVRAGMLARRLTSGLVGGERFAAWTTPTQLATALWDATTATTEARERDEAGERIAEAVRDSLDRHQLRRRRSVDRWIRRLSPGAAVTAVVGLYATLASLPDPAADQGLFAAVPDAVRVTVGLVVVGCLAGLIVDWVLDRDSSRNRR</sequence>
<evidence type="ECO:0000256" key="2">
    <source>
        <dbReference type="SAM" id="Phobius"/>
    </source>
</evidence>
<accession>A0A4P7SH90</accession>
<feature type="region of interest" description="Disordered" evidence="1">
    <location>
        <begin position="315"/>
        <end position="345"/>
    </location>
</feature>
<protein>
    <submittedName>
        <fullName evidence="3">Uncharacterized protein</fullName>
    </submittedName>
</protein>
<dbReference type="KEGG" id="celz:E5225_05250"/>
<keyword evidence="2" id="KW-0472">Membrane</keyword>
<evidence type="ECO:0000313" key="3">
    <source>
        <dbReference type="EMBL" id="QCB93051.1"/>
    </source>
</evidence>
<dbReference type="RefSeq" id="WP_135973659.1">
    <property type="nucleotide sequence ID" value="NZ_CP039291.1"/>
</dbReference>
<evidence type="ECO:0000313" key="4">
    <source>
        <dbReference type="Proteomes" id="UP000296469"/>
    </source>
</evidence>
<feature type="transmembrane region" description="Helical" evidence="2">
    <location>
        <begin position="488"/>
        <end position="508"/>
    </location>
</feature>
<gene>
    <name evidence="3" type="ORF">E5225_05250</name>
</gene>
<proteinExistence type="predicted"/>
<keyword evidence="4" id="KW-1185">Reference proteome</keyword>
<keyword evidence="2" id="KW-0812">Transmembrane</keyword>
<keyword evidence="2" id="KW-1133">Transmembrane helix</keyword>
<reference evidence="3 4" key="1">
    <citation type="submission" date="2019-04" db="EMBL/GenBank/DDBJ databases">
        <title>Isolation and identification of Cellulomonas shaoxiangyii sp. Nov. isolated from feces of the Tibetan antelopes (Pantholops hodgsonii) in the Qinghai-Tibet plateau of China.</title>
        <authorList>
            <person name="Tian Z."/>
        </authorList>
    </citation>
    <scope>NUCLEOTIDE SEQUENCE [LARGE SCALE GENOMIC DNA]</scope>
    <source>
        <strain evidence="3 4">Z28</strain>
    </source>
</reference>